<keyword evidence="15" id="KW-1185">Reference proteome</keyword>
<keyword evidence="2 10" id="KW-0378">Hydrolase</keyword>
<feature type="region of interest" description="Disordered" evidence="11">
    <location>
        <begin position="1"/>
        <end position="22"/>
    </location>
</feature>
<keyword evidence="4 10" id="KW-0067">ATP-binding</keyword>
<organism evidence="14 15">
    <name type="scientific">Stieleria marina</name>
    <dbReference type="NCBI Taxonomy" id="1930275"/>
    <lineage>
        <taxon>Bacteria</taxon>
        <taxon>Pseudomonadati</taxon>
        <taxon>Planctomycetota</taxon>
        <taxon>Planctomycetia</taxon>
        <taxon>Pirellulales</taxon>
        <taxon>Pirellulaceae</taxon>
        <taxon>Stieleria</taxon>
    </lineage>
</organism>
<comment type="catalytic activity">
    <reaction evidence="6">
        <text>Couples ATP hydrolysis with the unwinding of duplex DNA by translocating in the 3'-5' direction.</text>
        <dbReference type="EC" id="5.6.2.4"/>
    </reaction>
</comment>
<evidence type="ECO:0000256" key="5">
    <source>
        <dbReference type="ARBA" id="ARBA00023235"/>
    </source>
</evidence>
<dbReference type="InterPro" id="IPR027417">
    <property type="entry name" value="P-loop_NTPase"/>
</dbReference>
<dbReference type="AlphaFoldDB" id="A0A517NYU5"/>
<evidence type="ECO:0000256" key="10">
    <source>
        <dbReference type="PROSITE-ProRule" id="PRU00560"/>
    </source>
</evidence>
<dbReference type="PROSITE" id="PS51198">
    <property type="entry name" value="UVRD_HELICASE_ATP_BIND"/>
    <property type="match status" value="1"/>
</dbReference>
<dbReference type="GO" id="GO:0003677">
    <property type="term" value="F:DNA binding"/>
    <property type="evidence" value="ECO:0007669"/>
    <property type="project" value="InterPro"/>
</dbReference>
<evidence type="ECO:0000313" key="14">
    <source>
        <dbReference type="EMBL" id="QDT12304.1"/>
    </source>
</evidence>
<gene>
    <name evidence="14" type="primary">addA</name>
    <name evidence="14" type="ORF">K239x_43130</name>
</gene>
<evidence type="ECO:0000256" key="11">
    <source>
        <dbReference type="SAM" id="MobiDB-lite"/>
    </source>
</evidence>
<dbReference type="GO" id="GO:0000725">
    <property type="term" value="P:recombinational repair"/>
    <property type="evidence" value="ECO:0007669"/>
    <property type="project" value="TreeGrafter"/>
</dbReference>
<evidence type="ECO:0000256" key="4">
    <source>
        <dbReference type="ARBA" id="ARBA00022840"/>
    </source>
</evidence>
<dbReference type="GO" id="GO:0043138">
    <property type="term" value="F:3'-5' DNA helicase activity"/>
    <property type="evidence" value="ECO:0007669"/>
    <property type="project" value="UniProtKB-EC"/>
</dbReference>
<keyword evidence="3 10" id="KW-0347">Helicase</keyword>
<dbReference type="RefSeq" id="WP_145420082.1">
    <property type="nucleotide sequence ID" value="NZ_CP036526.1"/>
</dbReference>
<evidence type="ECO:0000259" key="12">
    <source>
        <dbReference type="PROSITE" id="PS51198"/>
    </source>
</evidence>
<feature type="domain" description="UvrD-like helicase ATP-binding" evidence="12">
    <location>
        <begin position="15"/>
        <end position="464"/>
    </location>
</feature>
<evidence type="ECO:0000256" key="6">
    <source>
        <dbReference type="ARBA" id="ARBA00034617"/>
    </source>
</evidence>
<evidence type="ECO:0000259" key="13">
    <source>
        <dbReference type="PROSITE" id="PS51217"/>
    </source>
</evidence>
<evidence type="ECO:0000256" key="8">
    <source>
        <dbReference type="ARBA" id="ARBA00034923"/>
    </source>
</evidence>
<dbReference type="InterPro" id="IPR014017">
    <property type="entry name" value="DNA_helicase_UvrD-like_C"/>
</dbReference>
<keyword evidence="5" id="KW-0413">Isomerase</keyword>
<dbReference type="PROSITE" id="PS51217">
    <property type="entry name" value="UVRD_HELICASE_CTER"/>
    <property type="match status" value="1"/>
</dbReference>
<keyword evidence="1 10" id="KW-0547">Nucleotide-binding</keyword>
<dbReference type="GO" id="GO:0033202">
    <property type="term" value="C:DNA helicase complex"/>
    <property type="evidence" value="ECO:0007669"/>
    <property type="project" value="TreeGrafter"/>
</dbReference>
<dbReference type="PANTHER" id="PTHR11070:SF2">
    <property type="entry name" value="ATP-DEPENDENT DNA HELICASE SRS2"/>
    <property type="match status" value="1"/>
</dbReference>
<evidence type="ECO:0000256" key="1">
    <source>
        <dbReference type="ARBA" id="ARBA00022741"/>
    </source>
</evidence>
<protein>
    <recommendedName>
        <fullName evidence="7">DNA 3'-5' helicase</fullName>
        <ecNumber evidence="7">5.6.2.4</ecNumber>
    </recommendedName>
    <alternativeName>
        <fullName evidence="8">DNA 3'-5' helicase II</fullName>
    </alternativeName>
</protein>
<name>A0A517NYU5_9BACT</name>
<evidence type="ECO:0000256" key="9">
    <source>
        <dbReference type="ARBA" id="ARBA00048988"/>
    </source>
</evidence>
<comment type="catalytic activity">
    <reaction evidence="9">
        <text>ATP + H2O = ADP + phosphate + H(+)</text>
        <dbReference type="Rhea" id="RHEA:13065"/>
        <dbReference type="ChEBI" id="CHEBI:15377"/>
        <dbReference type="ChEBI" id="CHEBI:15378"/>
        <dbReference type="ChEBI" id="CHEBI:30616"/>
        <dbReference type="ChEBI" id="CHEBI:43474"/>
        <dbReference type="ChEBI" id="CHEBI:456216"/>
        <dbReference type="EC" id="5.6.2.4"/>
    </reaction>
</comment>
<sequence>MSSSQPMLFDDAEPTPAENLSPLGDFPALAPTLVRASAGTGKTYQLTARLLKILLQGAAPETILATTFTRKAAGEILNRLLLALASAADEKNDQALSDLQQQVGIPSLSRQSCLNLLDKLLRNIHRLRISTLDSLFAQLARSFPFELGLPPAWRLTDEIEEAWLRERAVESVISTLEPAEMMTLLAMLGKGEVKRSIAFELQQVVTTAYSLQRQSDAKVWNKIKATKLPENELITRTAGIFRQAAPKQKSLVKKLEAMAELLETRQFAPLTDETLVTNVFKARSSKEPVKLGRSKFDESLDESFDVLYAIAKSEMLRLLCAQNEATGSVLGTYDYHIGQLKQSSRALGFNDVAVRLANQFAKVDSDSLTNRMDGAIDHLLLDEFQDTSPIQWQVLRPLAMRAASQETGTDNRQEWRVDRSFFCVGDTKQAIYGWRGGVAEIFDAVADQIDGVQEAEQNKSFRSSPVVLDVVTQTFKNLKRHPLAASASGDIIHKATHEANAIVDFAKRFPIHTSAKEELAGYVTLQTARKVDGDAAARKQACYEDAADLIAQINRDAPDKTIGVLTRSNSVVAQIIFLLQERGVHASQEGGNPLTDSVAVELILSALMCAEHPGDLRWAFHIQQSPLGEFLETESDSTPGSTSGHSSSCKLGNRVRKLVEEHGLSESIEILAGKLAPNCDRRETLRLRQLTQLAMTYQQNAAPRLRDFVRLVREKRVERPQRAPVRVMTVHQAKGLEFDAVVLPEFDSALTRGGSGCVADVPDLGQPPKAITRSVKQAAWHFLPRAWQQAFGDQAAGEMTEAMCLMYVAMTRAKQALHIVIQPPTKSAFETKTPSSLLYHSLECEEDPTQGRVTLFETGDPNWYQEGETPAKKTDEVVVEKAIQFQPLPPVPRRNRID</sequence>
<evidence type="ECO:0000313" key="15">
    <source>
        <dbReference type="Proteomes" id="UP000319817"/>
    </source>
</evidence>
<dbReference type="InterPro" id="IPR000212">
    <property type="entry name" value="DNA_helicase_UvrD/REP"/>
</dbReference>
<evidence type="ECO:0000256" key="2">
    <source>
        <dbReference type="ARBA" id="ARBA00022801"/>
    </source>
</evidence>
<dbReference type="EC" id="5.6.2.4" evidence="7"/>
<dbReference type="PANTHER" id="PTHR11070">
    <property type="entry name" value="UVRD / RECB / PCRA DNA HELICASE FAMILY MEMBER"/>
    <property type="match status" value="1"/>
</dbReference>
<dbReference type="Proteomes" id="UP000319817">
    <property type="component" value="Chromosome"/>
</dbReference>
<dbReference type="GO" id="GO:0005829">
    <property type="term" value="C:cytosol"/>
    <property type="evidence" value="ECO:0007669"/>
    <property type="project" value="TreeGrafter"/>
</dbReference>
<dbReference type="GO" id="GO:0005524">
    <property type="term" value="F:ATP binding"/>
    <property type="evidence" value="ECO:0007669"/>
    <property type="project" value="UniProtKB-UniRule"/>
</dbReference>
<dbReference type="Pfam" id="PF13361">
    <property type="entry name" value="UvrD_C"/>
    <property type="match status" value="1"/>
</dbReference>
<reference evidence="14 15" key="1">
    <citation type="submission" date="2019-02" db="EMBL/GenBank/DDBJ databases">
        <title>Deep-cultivation of Planctomycetes and their phenomic and genomic characterization uncovers novel biology.</title>
        <authorList>
            <person name="Wiegand S."/>
            <person name="Jogler M."/>
            <person name="Boedeker C."/>
            <person name="Pinto D."/>
            <person name="Vollmers J."/>
            <person name="Rivas-Marin E."/>
            <person name="Kohn T."/>
            <person name="Peeters S.H."/>
            <person name="Heuer A."/>
            <person name="Rast P."/>
            <person name="Oberbeckmann S."/>
            <person name="Bunk B."/>
            <person name="Jeske O."/>
            <person name="Meyerdierks A."/>
            <person name="Storesund J.E."/>
            <person name="Kallscheuer N."/>
            <person name="Luecker S."/>
            <person name="Lage O.M."/>
            <person name="Pohl T."/>
            <person name="Merkel B.J."/>
            <person name="Hornburger P."/>
            <person name="Mueller R.-W."/>
            <person name="Bruemmer F."/>
            <person name="Labrenz M."/>
            <person name="Spormann A.M."/>
            <person name="Op den Camp H."/>
            <person name="Overmann J."/>
            <person name="Amann R."/>
            <person name="Jetten M.S.M."/>
            <person name="Mascher T."/>
            <person name="Medema M.H."/>
            <person name="Devos D.P."/>
            <person name="Kaster A.-K."/>
            <person name="Ovreas L."/>
            <person name="Rohde M."/>
            <person name="Galperin M.Y."/>
            <person name="Jogler C."/>
        </authorList>
    </citation>
    <scope>NUCLEOTIDE SEQUENCE [LARGE SCALE GENOMIC DNA]</scope>
    <source>
        <strain evidence="14 15">K23_9</strain>
    </source>
</reference>
<feature type="binding site" evidence="10">
    <location>
        <begin position="36"/>
        <end position="43"/>
    </location>
    <ligand>
        <name>ATP</name>
        <dbReference type="ChEBI" id="CHEBI:30616"/>
    </ligand>
</feature>
<dbReference type="OrthoDB" id="9810135at2"/>
<accession>A0A517NYU5</accession>
<dbReference type="Gene3D" id="3.40.50.300">
    <property type="entry name" value="P-loop containing nucleotide triphosphate hydrolases"/>
    <property type="match status" value="3"/>
</dbReference>
<proteinExistence type="predicted"/>
<dbReference type="GO" id="GO:0016887">
    <property type="term" value="F:ATP hydrolysis activity"/>
    <property type="evidence" value="ECO:0007669"/>
    <property type="project" value="RHEA"/>
</dbReference>
<dbReference type="InterPro" id="IPR014016">
    <property type="entry name" value="UvrD-like_ATP-bd"/>
</dbReference>
<evidence type="ECO:0000256" key="7">
    <source>
        <dbReference type="ARBA" id="ARBA00034808"/>
    </source>
</evidence>
<dbReference type="EMBL" id="CP036526">
    <property type="protein sequence ID" value="QDT12304.1"/>
    <property type="molecule type" value="Genomic_DNA"/>
</dbReference>
<feature type="domain" description="UvrD-like helicase C-terminal" evidence="13">
    <location>
        <begin position="500"/>
        <end position="735"/>
    </location>
</feature>
<evidence type="ECO:0000256" key="3">
    <source>
        <dbReference type="ARBA" id="ARBA00022806"/>
    </source>
</evidence>
<dbReference type="SUPFAM" id="SSF52540">
    <property type="entry name" value="P-loop containing nucleoside triphosphate hydrolases"/>
    <property type="match status" value="1"/>
</dbReference>
<dbReference type="Pfam" id="PF00580">
    <property type="entry name" value="UvrD-helicase"/>
    <property type="match status" value="1"/>
</dbReference>